<comment type="similarity">
    <text evidence="1">Belongs to the peptidase M16 family.</text>
</comment>
<dbReference type="Gene3D" id="3.30.830.10">
    <property type="entry name" value="Metalloenzyme, LuxS/M16 peptidase-like"/>
    <property type="match status" value="2"/>
</dbReference>
<dbReference type="PROSITE" id="PS00143">
    <property type="entry name" value="INSULINASE"/>
    <property type="match status" value="1"/>
</dbReference>
<dbReference type="PANTHER" id="PTHR11851">
    <property type="entry name" value="METALLOPROTEASE"/>
    <property type="match status" value="1"/>
</dbReference>
<organism evidence="4">
    <name type="scientific">freshwater metagenome</name>
    <dbReference type="NCBI Taxonomy" id="449393"/>
    <lineage>
        <taxon>unclassified sequences</taxon>
        <taxon>metagenomes</taxon>
        <taxon>ecological metagenomes</taxon>
    </lineage>
</organism>
<evidence type="ECO:0000256" key="1">
    <source>
        <dbReference type="ARBA" id="ARBA00007261"/>
    </source>
</evidence>
<feature type="domain" description="Peptidase M16 C-terminal" evidence="3">
    <location>
        <begin position="182"/>
        <end position="359"/>
    </location>
</feature>
<proteinExistence type="inferred from homology"/>
<name>A0A6J7DSF6_9ZZZZ</name>
<reference evidence="4" key="1">
    <citation type="submission" date="2020-05" db="EMBL/GenBank/DDBJ databases">
        <authorList>
            <person name="Chiriac C."/>
            <person name="Salcher M."/>
            <person name="Ghai R."/>
            <person name="Kavagutti S V."/>
        </authorList>
    </citation>
    <scope>NUCLEOTIDE SEQUENCE</scope>
</reference>
<dbReference type="PANTHER" id="PTHR11851:SF49">
    <property type="entry name" value="MITOCHONDRIAL-PROCESSING PEPTIDASE SUBUNIT ALPHA"/>
    <property type="match status" value="1"/>
</dbReference>
<dbReference type="InterPro" id="IPR007863">
    <property type="entry name" value="Peptidase_M16_C"/>
</dbReference>
<protein>
    <submittedName>
        <fullName evidence="4">Unannotated protein</fullName>
    </submittedName>
</protein>
<evidence type="ECO:0000259" key="2">
    <source>
        <dbReference type="Pfam" id="PF00675"/>
    </source>
</evidence>
<dbReference type="InterPro" id="IPR001431">
    <property type="entry name" value="Pept_M16_Zn_BS"/>
</dbReference>
<dbReference type="GO" id="GO:0004222">
    <property type="term" value="F:metalloendopeptidase activity"/>
    <property type="evidence" value="ECO:0007669"/>
    <property type="project" value="InterPro"/>
</dbReference>
<gene>
    <name evidence="4" type="ORF">UFOPK3402_00647</name>
</gene>
<feature type="domain" description="Peptidase M16 N-terminal" evidence="2">
    <location>
        <begin position="28"/>
        <end position="175"/>
    </location>
</feature>
<dbReference type="GO" id="GO:0046872">
    <property type="term" value="F:metal ion binding"/>
    <property type="evidence" value="ECO:0007669"/>
    <property type="project" value="InterPro"/>
</dbReference>
<dbReference type="SUPFAM" id="SSF63411">
    <property type="entry name" value="LuxS/MPP-like metallohydrolase"/>
    <property type="match status" value="2"/>
</dbReference>
<dbReference type="AlphaFoldDB" id="A0A6J7DSF6"/>
<dbReference type="GO" id="GO:0006508">
    <property type="term" value="P:proteolysis"/>
    <property type="evidence" value="ECO:0007669"/>
    <property type="project" value="InterPro"/>
</dbReference>
<dbReference type="InterPro" id="IPR011249">
    <property type="entry name" value="Metalloenz_LuxS/M16"/>
</dbReference>
<dbReference type="Pfam" id="PF00675">
    <property type="entry name" value="Peptidase_M16"/>
    <property type="match status" value="1"/>
</dbReference>
<evidence type="ECO:0000259" key="3">
    <source>
        <dbReference type="Pfam" id="PF05193"/>
    </source>
</evidence>
<dbReference type="EMBL" id="CAFBLS010000061">
    <property type="protein sequence ID" value="CAB4870263.1"/>
    <property type="molecule type" value="Genomic_DNA"/>
</dbReference>
<dbReference type="Pfam" id="PF05193">
    <property type="entry name" value="Peptidase_M16_C"/>
    <property type="match status" value="1"/>
</dbReference>
<accession>A0A6J7DSF6</accession>
<dbReference type="InterPro" id="IPR050361">
    <property type="entry name" value="MPP/UQCRC_Complex"/>
</dbReference>
<dbReference type="InterPro" id="IPR011765">
    <property type="entry name" value="Pept_M16_N"/>
</dbReference>
<sequence>MPKASTRTLLREGDGGLVRRTVLPGGLRVITEQVPGVRSVSFGVWVGVGSRDETPAQMGSAHYLEHLLFKGTNSRSAMEISSSIEAVGGDLNAFTTKEYTCFYARVLDDDLPLAIDVVCDVVTDALILARDVESERGVILEEIAMHDDDPSDVVHDEFAAAMFGDTPLGRPILGTVDTIEAIPRAAINRFYRSRYRPEAMVVAAAGNLDHATVVAHVRKAFAHVIDATAEVAPARRTGKPRRHEPSVRVTNRATEQTHLVLGVPGFSRSDDRRYALAVLTTAFGGGMSSRLFQEVREKRGLAYSVYAYSQGFSDDGTFGLYVGCLPSKVDTVLEVCREQIAELAERGLTDSEIARGKGQVRGGTVLGQEDTGARMTRIAKSELHDDPLLSIDGLLARVDAVTSGEIKDIARTLLDATPTLAVIGPFEDAARFAI</sequence>
<evidence type="ECO:0000313" key="4">
    <source>
        <dbReference type="EMBL" id="CAB4870263.1"/>
    </source>
</evidence>
<dbReference type="FunFam" id="3.30.830.10:FF:000008">
    <property type="entry name" value="Mitochondrial-processing peptidase subunit beta"/>
    <property type="match status" value="1"/>
</dbReference>